<protein>
    <submittedName>
        <fullName evidence="2">DUF6226 family protein</fullName>
    </submittedName>
</protein>
<dbReference type="Proteomes" id="UP001172756">
    <property type="component" value="Unassembled WGS sequence"/>
</dbReference>
<proteinExistence type="predicted"/>
<reference evidence="1 4" key="2">
    <citation type="submission" date="2023-06" db="EMBL/GenBank/DDBJ databases">
        <title>SYSU T0a273.</title>
        <authorList>
            <person name="Gao L."/>
            <person name="Fang B.-Z."/>
            <person name="Li W.-J."/>
        </authorList>
    </citation>
    <scope>NUCLEOTIDE SEQUENCE [LARGE SCALE GENOMIC DNA]</scope>
    <source>
        <strain evidence="1 4">SYSU T0a273</strain>
    </source>
</reference>
<evidence type="ECO:0000313" key="1">
    <source>
        <dbReference type="EMBL" id="MDN4483793.1"/>
    </source>
</evidence>
<dbReference type="InterPro" id="IPR045773">
    <property type="entry name" value="DUF6226"/>
</dbReference>
<evidence type="ECO:0000313" key="3">
    <source>
        <dbReference type="Proteomes" id="UP001172737"/>
    </source>
</evidence>
<sequence length="261" mass="29166">MYVRPELPATVFVDAAGEPIPYGDRWGIDGPPERTYSRTRHPERFEPLIAVSRALVDHLEATYDVDVEVTEGLPDDAPDTIRDFEHGQVRVVRTTTVVPRHGLCAPLVIAETSFPSVLVAMGAAGLERAPACGCDACDESLEASAEELENLIFAVAKGRYQERYSWTEGIEIVVGADQGARWSRTPRQAADKERVDALKQSQRLRHGERWMPWPARRDDAAGTWDDAVDESRRRSRLAARSGHEAAVEQAIERIRRRLRAS</sequence>
<comment type="caution">
    <text evidence="2">The sequence shown here is derived from an EMBL/GenBank/DDBJ whole genome shotgun (WGS) entry which is preliminary data.</text>
</comment>
<evidence type="ECO:0000313" key="4">
    <source>
        <dbReference type="Proteomes" id="UP001172756"/>
    </source>
</evidence>
<dbReference type="AlphaFoldDB" id="A0AAW7M1S7"/>
<dbReference type="RefSeq" id="WP_301118499.1">
    <property type="nucleotide sequence ID" value="NZ_JAUHPX010000002.1"/>
</dbReference>
<evidence type="ECO:0000313" key="2">
    <source>
        <dbReference type="EMBL" id="MDN4487439.1"/>
    </source>
</evidence>
<gene>
    <name evidence="1" type="ORF">QQ002_09620</name>
    <name evidence="2" type="ORF">QQX10_04560</name>
</gene>
<accession>A0AAW7M1S7</accession>
<dbReference type="Pfam" id="PF19736">
    <property type="entry name" value="DUF6226"/>
    <property type="match status" value="1"/>
</dbReference>
<dbReference type="EMBL" id="JAUHPX010000002">
    <property type="protein sequence ID" value="MDN4487439.1"/>
    <property type="molecule type" value="Genomic_DNA"/>
</dbReference>
<dbReference type="Proteomes" id="UP001172737">
    <property type="component" value="Unassembled WGS sequence"/>
</dbReference>
<keyword evidence="3" id="KW-1185">Reference proteome</keyword>
<reference evidence="2" key="1">
    <citation type="submission" date="2023-06" db="EMBL/GenBank/DDBJ databases">
        <title>Sysu t00039.</title>
        <authorList>
            <person name="Gao L."/>
            <person name="Fang B.-Z."/>
            <person name="Li W.-J."/>
        </authorList>
    </citation>
    <scope>NUCLEOTIDE SEQUENCE</scope>
    <source>
        <strain evidence="2">SYSU T00039</strain>
    </source>
</reference>
<dbReference type="EMBL" id="JAUHQB010000006">
    <property type="protein sequence ID" value="MDN4483793.1"/>
    <property type="molecule type" value="Genomic_DNA"/>
</dbReference>
<organism evidence="2 3">
    <name type="scientific">Demequina lignilytica</name>
    <dbReference type="NCBI Taxonomy" id="3051663"/>
    <lineage>
        <taxon>Bacteria</taxon>
        <taxon>Bacillati</taxon>
        <taxon>Actinomycetota</taxon>
        <taxon>Actinomycetes</taxon>
        <taxon>Micrococcales</taxon>
        <taxon>Demequinaceae</taxon>
        <taxon>Demequina</taxon>
    </lineage>
</organism>
<name>A0AAW7M1S7_9MICO</name>